<evidence type="ECO:0000256" key="9">
    <source>
        <dbReference type="ARBA" id="ARBA00022801"/>
    </source>
</evidence>
<feature type="transmembrane region" description="Helical" evidence="17">
    <location>
        <begin position="379"/>
        <end position="399"/>
    </location>
</feature>
<feature type="transmembrane region" description="Helical" evidence="17">
    <location>
        <begin position="520"/>
        <end position="541"/>
    </location>
</feature>
<dbReference type="Pfam" id="PF04389">
    <property type="entry name" value="Peptidase_M28"/>
    <property type="match status" value="1"/>
</dbReference>
<evidence type="ECO:0000256" key="3">
    <source>
        <dbReference type="ARBA" id="ARBA00004128"/>
    </source>
</evidence>
<evidence type="ECO:0000256" key="7">
    <source>
        <dbReference type="ARBA" id="ARBA00022692"/>
    </source>
</evidence>
<dbReference type="Proteomes" id="UP000646827">
    <property type="component" value="Unassembled WGS sequence"/>
</dbReference>
<feature type="transmembrane region" description="Helical" evidence="17">
    <location>
        <begin position="39"/>
        <end position="57"/>
    </location>
</feature>
<feature type="transmembrane region" description="Helical" evidence="17">
    <location>
        <begin position="452"/>
        <end position="474"/>
    </location>
</feature>
<keyword evidence="9 15" id="KW-0378">Hydrolase</keyword>
<feature type="transmembrane region" description="Helical" evidence="17">
    <location>
        <begin position="588"/>
        <end position="605"/>
    </location>
</feature>
<feature type="compositionally biased region" description="Polar residues" evidence="16">
    <location>
        <begin position="10"/>
        <end position="20"/>
    </location>
</feature>
<feature type="transmembrane region" description="Helical" evidence="17">
    <location>
        <begin position="617"/>
        <end position="639"/>
    </location>
</feature>
<feature type="domain" description="Peptidase M28" evidence="18">
    <location>
        <begin position="154"/>
        <end position="341"/>
    </location>
</feature>
<protein>
    <recommendedName>
        <fullName evidence="15">Peptide hydrolase</fullName>
        <ecNumber evidence="15">3.4.-.-</ecNumber>
    </recommendedName>
</protein>
<evidence type="ECO:0000313" key="19">
    <source>
        <dbReference type="EMBL" id="KAG2217791.1"/>
    </source>
</evidence>
<feature type="region of interest" description="Disordered" evidence="16">
    <location>
        <begin position="1"/>
        <end position="30"/>
    </location>
</feature>
<dbReference type="OrthoDB" id="76293at2759"/>
<keyword evidence="11 17" id="KW-1133">Transmembrane helix</keyword>
<keyword evidence="7 17" id="KW-0812">Transmembrane</keyword>
<evidence type="ECO:0000256" key="12">
    <source>
        <dbReference type="ARBA" id="ARBA00023049"/>
    </source>
</evidence>
<keyword evidence="13 17" id="KW-0472">Membrane</keyword>
<dbReference type="PANTHER" id="PTHR12147:SF58">
    <property type="entry name" value="VACUOLAR MEMBRANE PROTEASE"/>
    <property type="match status" value="1"/>
</dbReference>
<dbReference type="InterPro" id="IPR045175">
    <property type="entry name" value="M28_fam"/>
</dbReference>
<dbReference type="EC" id="3.4.-.-" evidence="15"/>
<feature type="transmembrane region" description="Helical" evidence="17">
    <location>
        <begin position="548"/>
        <end position="568"/>
    </location>
</feature>
<comment type="function">
    <text evidence="2">May be involved in vacuolar sorting and osmoregulation.</text>
</comment>
<accession>A0A8H7VC69</accession>
<evidence type="ECO:0000256" key="6">
    <source>
        <dbReference type="ARBA" id="ARBA00022670"/>
    </source>
</evidence>
<keyword evidence="8 15" id="KW-0479">Metal-binding</keyword>
<comment type="subcellular location">
    <subcellularLocation>
        <location evidence="3">Vacuole membrane</location>
        <topology evidence="3">Multi-pass membrane protein</topology>
    </subcellularLocation>
</comment>
<evidence type="ECO:0000256" key="17">
    <source>
        <dbReference type="SAM" id="Phobius"/>
    </source>
</evidence>
<evidence type="ECO:0000256" key="2">
    <source>
        <dbReference type="ARBA" id="ARBA00003273"/>
    </source>
</evidence>
<dbReference type="GO" id="GO:0008235">
    <property type="term" value="F:metalloexopeptidase activity"/>
    <property type="evidence" value="ECO:0007669"/>
    <property type="project" value="InterPro"/>
</dbReference>
<keyword evidence="20" id="KW-1185">Reference proteome</keyword>
<evidence type="ECO:0000256" key="15">
    <source>
        <dbReference type="RuleBase" id="RU361240"/>
    </source>
</evidence>
<dbReference type="GO" id="GO:0006508">
    <property type="term" value="P:proteolysis"/>
    <property type="evidence" value="ECO:0007669"/>
    <property type="project" value="UniProtKB-KW"/>
</dbReference>
<dbReference type="GO" id="GO:0046872">
    <property type="term" value="F:metal ion binding"/>
    <property type="evidence" value="ECO:0007669"/>
    <property type="project" value="UniProtKB-KW"/>
</dbReference>
<dbReference type="InterPro" id="IPR007484">
    <property type="entry name" value="Peptidase_M28"/>
</dbReference>
<organism evidence="19 20">
    <name type="scientific">Circinella minor</name>
    <dbReference type="NCBI Taxonomy" id="1195481"/>
    <lineage>
        <taxon>Eukaryota</taxon>
        <taxon>Fungi</taxon>
        <taxon>Fungi incertae sedis</taxon>
        <taxon>Mucoromycota</taxon>
        <taxon>Mucoromycotina</taxon>
        <taxon>Mucoromycetes</taxon>
        <taxon>Mucorales</taxon>
        <taxon>Lichtheimiaceae</taxon>
        <taxon>Circinella</taxon>
    </lineage>
</organism>
<comment type="caution">
    <text evidence="19">The sequence shown here is derived from an EMBL/GenBank/DDBJ whole genome shotgun (WGS) entry which is preliminary data.</text>
</comment>
<evidence type="ECO:0000256" key="11">
    <source>
        <dbReference type="ARBA" id="ARBA00022989"/>
    </source>
</evidence>
<keyword evidence="6 15" id="KW-0645">Protease</keyword>
<dbReference type="PANTHER" id="PTHR12147">
    <property type="entry name" value="METALLOPEPTIDASE M28 FAMILY MEMBER"/>
    <property type="match status" value="1"/>
</dbReference>
<gene>
    <name evidence="19" type="ORF">INT45_001116</name>
</gene>
<comment type="similarity">
    <text evidence="4 15">Belongs to the peptidase M28 family.</text>
</comment>
<dbReference type="Gene3D" id="3.40.630.10">
    <property type="entry name" value="Zn peptidases"/>
    <property type="match status" value="1"/>
</dbReference>
<keyword evidence="10 15" id="KW-0862">Zinc</keyword>
<evidence type="ECO:0000259" key="18">
    <source>
        <dbReference type="Pfam" id="PF04389"/>
    </source>
</evidence>
<proteinExistence type="inferred from homology"/>
<evidence type="ECO:0000313" key="20">
    <source>
        <dbReference type="Proteomes" id="UP000646827"/>
    </source>
</evidence>
<evidence type="ECO:0000256" key="5">
    <source>
        <dbReference type="ARBA" id="ARBA00022554"/>
    </source>
</evidence>
<comment type="cofactor">
    <cofactor evidence="1">
        <name>Zn(2+)</name>
        <dbReference type="ChEBI" id="CHEBI:29105"/>
    </cofactor>
</comment>
<evidence type="ECO:0000256" key="1">
    <source>
        <dbReference type="ARBA" id="ARBA00001947"/>
    </source>
</evidence>
<keyword evidence="12" id="KW-0482">Metalloprotease</keyword>
<dbReference type="InterPro" id="IPR048024">
    <property type="entry name" value="Fxna-like_M28_dom"/>
</dbReference>
<reference evidence="19 20" key="1">
    <citation type="submission" date="2020-12" db="EMBL/GenBank/DDBJ databases">
        <title>Metabolic potential, ecology and presence of endohyphal bacteria is reflected in genomic diversity of Mucoromycotina.</title>
        <authorList>
            <person name="Muszewska A."/>
            <person name="Okrasinska A."/>
            <person name="Steczkiewicz K."/>
            <person name="Drgas O."/>
            <person name="Orlowska M."/>
            <person name="Perlinska-Lenart U."/>
            <person name="Aleksandrzak-Piekarczyk T."/>
            <person name="Szatraj K."/>
            <person name="Zielenkiewicz U."/>
            <person name="Pilsyk S."/>
            <person name="Malc E."/>
            <person name="Mieczkowski P."/>
            <person name="Kruszewska J.S."/>
            <person name="Biernat P."/>
            <person name="Pawlowska J."/>
        </authorList>
    </citation>
    <scope>NUCLEOTIDE SEQUENCE [LARGE SCALE GENOMIC DNA]</scope>
    <source>
        <strain evidence="19 20">CBS 142.35</strain>
    </source>
</reference>
<feature type="transmembrane region" description="Helical" evidence="17">
    <location>
        <begin position="495"/>
        <end position="514"/>
    </location>
</feature>
<evidence type="ECO:0000256" key="10">
    <source>
        <dbReference type="ARBA" id="ARBA00022833"/>
    </source>
</evidence>
<name>A0A8H7VC69_9FUNG</name>
<evidence type="ECO:0000256" key="8">
    <source>
        <dbReference type="ARBA" id="ARBA00022723"/>
    </source>
</evidence>
<keyword evidence="14" id="KW-0325">Glycoprotein</keyword>
<dbReference type="EMBL" id="JAEPRB010000272">
    <property type="protein sequence ID" value="KAG2217791.1"/>
    <property type="molecule type" value="Genomic_DNA"/>
</dbReference>
<evidence type="ECO:0000256" key="14">
    <source>
        <dbReference type="ARBA" id="ARBA00023180"/>
    </source>
</evidence>
<dbReference type="GO" id="GO:0005774">
    <property type="term" value="C:vacuolar membrane"/>
    <property type="evidence" value="ECO:0007669"/>
    <property type="project" value="UniProtKB-SubCell"/>
</dbReference>
<keyword evidence="5" id="KW-0926">Vacuole</keyword>
<sequence length="859" mass="96083">MLGDNDHINEQTPLLTQSHGHQGGVRHDKNNKRKITLQTYGFTFGFLVILTVLVYTIRSSLPIPLSDNAAAVIDGFPGIHAYNTYLSQLTEPHPVNSRANIDMKEWLDRIALDFKNEAKLNGIKVDVITNDTITIATKSDWYSENEHWIIPSRNLLVRIHGQSGSNDSILLNAHYDSVPTSYGVTDDGMGVVVMLELLRYYIQHPPQKTIIFLFNNFEEGGLMGSKQFIQHPWFHTVKLFLNLEGAGAGGRALLFRCSSLQAAKKLASNAPLVHATPLGNDMFSLGLLKSDTDYTILEAAGLPGMDIAFYAPRSHYHTPLDHLNYTTPNAVQHMGQMVLATLQAIDKTNGFFDEEQETQLVYYDILGKIMFAYNFNVHGLGNAIALVITPLLALIWTLLSANNQHHNSTSIDYLVKRTMVVIQEFIATLFAFFVTVLFVGISAFGLLKINPLVTYANIIAVGFYMFLAGVLGVLSSQLLLSKMKSLHGPLSLVETNFYGLTLFWWIMLIFSTYAGSKHVAVLYFAMFSFIGNAFGCILYHVITPSGSVLSLALSFLIQMGLPFTMMLDQTFLIMDSMRHSTVDGTPEIAVYGLLALPIILMSMQLQPWINKAGQKGFASLVMLTTLVLTFAICCVLPSFNNTWSPNKLIFAQEYNSTTGVSTVSITGVPGVALELQKVLPTHELDTLRCETFKKYRIQCFYETNLVPIYADQPNEMSMTIKDKQCHDDTCQIHISFTSQNSLLCRIQLDGEKERITKAWAQNMETEKDQPVGSLITYNLQYGQPVEWGVEYKSKKEDTMSTDDKSNMNLTAAIGCFYDEWSQGQIPAFSYLHEHLDDTNTLLLRGQGLSLVYYNRLDLS</sequence>
<evidence type="ECO:0000256" key="13">
    <source>
        <dbReference type="ARBA" id="ARBA00023136"/>
    </source>
</evidence>
<dbReference type="AlphaFoldDB" id="A0A8H7VC69"/>
<evidence type="ECO:0000256" key="4">
    <source>
        <dbReference type="ARBA" id="ARBA00010918"/>
    </source>
</evidence>
<dbReference type="CDD" id="cd03875">
    <property type="entry name" value="M28_Fxna_like"/>
    <property type="match status" value="1"/>
</dbReference>
<feature type="transmembrane region" description="Helical" evidence="17">
    <location>
        <begin position="420"/>
        <end position="446"/>
    </location>
</feature>
<dbReference type="SUPFAM" id="SSF53187">
    <property type="entry name" value="Zn-dependent exopeptidases"/>
    <property type="match status" value="1"/>
</dbReference>
<evidence type="ECO:0000256" key="16">
    <source>
        <dbReference type="SAM" id="MobiDB-lite"/>
    </source>
</evidence>